<dbReference type="PANTHER" id="PTHR47332:SF6">
    <property type="entry name" value="SET DOMAIN-CONTAINING PROTEIN"/>
    <property type="match status" value="1"/>
</dbReference>
<feature type="region of interest" description="Disordered" evidence="1">
    <location>
        <begin position="377"/>
        <end position="399"/>
    </location>
</feature>
<evidence type="ECO:0000256" key="1">
    <source>
        <dbReference type="SAM" id="MobiDB-lite"/>
    </source>
</evidence>
<dbReference type="EMBL" id="MU839011">
    <property type="protein sequence ID" value="KAK1766581.1"/>
    <property type="molecule type" value="Genomic_DNA"/>
</dbReference>
<evidence type="ECO:0000259" key="3">
    <source>
        <dbReference type="PROSITE" id="PS50280"/>
    </source>
</evidence>
<dbReference type="PROSITE" id="PS50280">
    <property type="entry name" value="SET"/>
    <property type="match status" value="1"/>
</dbReference>
<dbReference type="RefSeq" id="XP_060282794.1">
    <property type="nucleotide sequence ID" value="XM_060431558.1"/>
</dbReference>
<dbReference type="InterPro" id="IPR053185">
    <property type="entry name" value="SET_domain_protein"/>
</dbReference>
<protein>
    <submittedName>
        <fullName evidence="4">SET domain-containing protein</fullName>
    </submittedName>
</protein>
<organism evidence="4 5">
    <name type="scientific">Phialemonium atrogriseum</name>
    <dbReference type="NCBI Taxonomy" id="1093897"/>
    <lineage>
        <taxon>Eukaryota</taxon>
        <taxon>Fungi</taxon>
        <taxon>Dikarya</taxon>
        <taxon>Ascomycota</taxon>
        <taxon>Pezizomycotina</taxon>
        <taxon>Sordariomycetes</taxon>
        <taxon>Sordariomycetidae</taxon>
        <taxon>Cephalothecales</taxon>
        <taxon>Cephalothecaceae</taxon>
        <taxon>Phialemonium</taxon>
    </lineage>
</organism>
<name>A0AAJ0C2T8_9PEZI</name>
<accession>A0AAJ0C2T8</accession>
<evidence type="ECO:0000313" key="5">
    <source>
        <dbReference type="Proteomes" id="UP001244011"/>
    </source>
</evidence>
<dbReference type="InterPro" id="IPR001214">
    <property type="entry name" value="SET_dom"/>
</dbReference>
<dbReference type="SMART" id="SM00317">
    <property type="entry name" value="SET"/>
    <property type="match status" value="1"/>
</dbReference>
<dbReference type="InterPro" id="IPR046341">
    <property type="entry name" value="SET_dom_sf"/>
</dbReference>
<keyword evidence="2" id="KW-0732">Signal</keyword>
<feature type="chain" id="PRO_5042528872" evidence="2">
    <location>
        <begin position="24"/>
        <end position="399"/>
    </location>
</feature>
<evidence type="ECO:0000313" key="4">
    <source>
        <dbReference type="EMBL" id="KAK1766581.1"/>
    </source>
</evidence>
<gene>
    <name evidence="4" type="ORF">QBC33DRAFT_588779</name>
</gene>
<dbReference type="PANTHER" id="PTHR47332">
    <property type="entry name" value="SET DOMAIN-CONTAINING PROTEIN 5"/>
    <property type="match status" value="1"/>
</dbReference>
<dbReference type="CDD" id="cd20071">
    <property type="entry name" value="SET_SMYD"/>
    <property type="match status" value="1"/>
</dbReference>
<sequence length="399" mass="44382">MGFRLYGTLLIVLVAIVSQVVHGTEVCPWSPLQQKSEPTCGIGISPPSKDTEWEGPHNCIGKHCIFSNRQFRGGIVLATTAENAAIVKRMVKEYTPKAEDDTKSPSYYEADIPGKGLGLIANRTIRMGEHIMSNTPAAMMQLRLHNTMPDKYQVGMYNMAVQKLPAPTRRAFRSLVGDTIVDILNKNCFRMDIDGDKEEAHHLGCFLDVARFNHDCRPNIQYHIRNLTITTIAVRDIAPGEELSVSYIDAAMPRAERQERLQWWGFTCACSHCLMPATEVSVSDARITQIVTLRDELDDPQSTAVTAETGRELVALYEAERLDMYLGGARTRAALNLALFGDVEGAREMAARAVEALEREGGTGRADWLSMRQLAEDPEKHWTWGQRRGGGKGRGPKPK</sequence>
<keyword evidence="5" id="KW-1185">Reference proteome</keyword>
<dbReference type="Pfam" id="PF00856">
    <property type="entry name" value="SET"/>
    <property type="match status" value="1"/>
</dbReference>
<dbReference type="GeneID" id="85314745"/>
<dbReference type="Proteomes" id="UP001244011">
    <property type="component" value="Unassembled WGS sequence"/>
</dbReference>
<dbReference type="SUPFAM" id="SSF82199">
    <property type="entry name" value="SET domain"/>
    <property type="match status" value="1"/>
</dbReference>
<feature type="compositionally biased region" description="Basic residues" evidence="1">
    <location>
        <begin position="389"/>
        <end position="399"/>
    </location>
</feature>
<evidence type="ECO:0000256" key="2">
    <source>
        <dbReference type="SAM" id="SignalP"/>
    </source>
</evidence>
<feature type="domain" description="SET" evidence="3">
    <location>
        <begin position="105"/>
        <end position="248"/>
    </location>
</feature>
<comment type="caution">
    <text evidence="4">The sequence shown here is derived from an EMBL/GenBank/DDBJ whole genome shotgun (WGS) entry which is preliminary data.</text>
</comment>
<reference evidence="4" key="1">
    <citation type="submission" date="2023-06" db="EMBL/GenBank/DDBJ databases">
        <title>Genome-scale phylogeny and comparative genomics of the fungal order Sordariales.</title>
        <authorList>
            <consortium name="Lawrence Berkeley National Laboratory"/>
            <person name="Hensen N."/>
            <person name="Bonometti L."/>
            <person name="Westerberg I."/>
            <person name="Brannstrom I.O."/>
            <person name="Guillou S."/>
            <person name="Cros-Aarteil S."/>
            <person name="Calhoun S."/>
            <person name="Haridas S."/>
            <person name="Kuo A."/>
            <person name="Mondo S."/>
            <person name="Pangilinan J."/>
            <person name="Riley R."/>
            <person name="Labutti K."/>
            <person name="Andreopoulos B."/>
            <person name="Lipzen A."/>
            <person name="Chen C."/>
            <person name="Yanf M."/>
            <person name="Daum C."/>
            <person name="Ng V."/>
            <person name="Clum A."/>
            <person name="Steindorff A."/>
            <person name="Ohm R."/>
            <person name="Martin F."/>
            <person name="Silar P."/>
            <person name="Natvig D."/>
            <person name="Lalanne C."/>
            <person name="Gautier V."/>
            <person name="Ament-Velasquez S.L."/>
            <person name="Kruys A."/>
            <person name="Hutchinson M.I."/>
            <person name="Powell A.J."/>
            <person name="Barry K."/>
            <person name="Miller A.N."/>
            <person name="Grigoriev I.V."/>
            <person name="Debuchy R."/>
            <person name="Gladieux P."/>
            <person name="Thoren M.H."/>
            <person name="Johannesson H."/>
        </authorList>
    </citation>
    <scope>NUCLEOTIDE SEQUENCE</scope>
    <source>
        <strain evidence="4">8032-3</strain>
    </source>
</reference>
<feature type="signal peptide" evidence="2">
    <location>
        <begin position="1"/>
        <end position="23"/>
    </location>
</feature>
<proteinExistence type="predicted"/>
<dbReference type="Gene3D" id="2.170.270.10">
    <property type="entry name" value="SET domain"/>
    <property type="match status" value="1"/>
</dbReference>
<dbReference type="AlphaFoldDB" id="A0AAJ0C2T8"/>